<dbReference type="OrthoDB" id="9785164at2"/>
<dbReference type="RefSeq" id="WP_124877578.1">
    <property type="nucleotide sequence ID" value="NZ_RQJO01000010.1"/>
</dbReference>
<sequence length="205" mass="23545">MSKFFMTTEEKIVAKALELFNERGIEYVGLRELAAVLGIRVGNITYYFPTKDDLVARLSADLAVLNSRITTDHLSIYSLLQRFANVFGNHVQYRCLLLSFVHLIEQNKALSEAYKATQDLRYKSLREDLSLLQKTGYLTPETEVEFVLSMITLLVRFWISEASISFRHLSPPEQISHYASLLANFLIPYATPKGKEDIQRFLDDL</sequence>
<dbReference type="PRINTS" id="PR00455">
    <property type="entry name" value="HTHTETR"/>
</dbReference>
<protein>
    <submittedName>
        <fullName evidence="6">TetR/AcrR family transcriptional regulator</fullName>
    </submittedName>
</protein>
<dbReference type="InterPro" id="IPR050109">
    <property type="entry name" value="HTH-type_TetR-like_transc_reg"/>
</dbReference>
<evidence type="ECO:0000313" key="7">
    <source>
        <dbReference type="Proteomes" id="UP000271925"/>
    </source>
</evidence>
<dbReference type="InterPro" id="IPR001647">
    <property type="entry name" value="HTH_TetR"/>
</dbReference>
<evidence type="ECO:0000256" key="4">
    <source>
        <dbReference type="PROSITE-ProRule" id="PRU00335"/>
    </source>
</evidence>
<evidence type="ECO:0000256" key="3">
    <source>
        <dbReference type="ARBA" id="ARBA00023163"/>
    </source>
</evidence>
<keyword evidence="1" id="KW-0805">Transcription regulation</keyword>
<evidence type="ECO:0000259" key="5">
    <source>
        <dbReference type="PROSITE" id="PS50977"/>
    </source>
</evidence>
<dbReference type="Pfam" id="PF00440">
    <property type="entry name" value="TetR_N"/>
    <property type="match status" value="1"/>
</dbReference>
<dbReference type="PANTHER" id="PTHR30055">
    <property type="entry name" value="HTH-TYPE TRANSCRIPTIONAL REGULATOR RUTR"/>
    <property type="match status" value="1"/>
</dbReference>
<keyword evidence="2 4" id="KW-0238">DNA-binding</keyword>
<dbReference type="GO" id="GO:0003700">
    <property type="term" value="F:DNA-binding transcription factor activity"/>
    <property type="evidence" value="ECO:0007669"/>
    <property type="project" value="TreeGrafter"/>
</dbReference>
<gene>
    <name evidence="6" type="ORF">EHT25_23365</name>
</gene>
<proteinExistence type="predicted"/>
<dbReference type="AlphaFoldDB" id="A0A3P1BJM5"/>
<dbReference type="PANTHER" id="PTHR30055:SF234">
    <property type="entry name" value="HTH-TYPE TRANSCRIPTIONAL REGULATOR BETI"/>
    <property type="match status" value="1"/>
</dbReference>
<name>A0A3P1BJM5_9BACT</name>
<dbReference type="PROSITE" id="PS50977">
    <property type="entry name" value="HTH_TETR_2"/>
    <property type="match status" value="1"/>
</dbReference>
<dbReference type="GO" id="GO:0000976">
    <property type="term" value="F:transcription cis-regulatory region binding"/>
    <property type="evidence" value="ECO:0007669"/>
    <property type="project" value="TreeGrafter"/>
</dbReference>
<evidence type="ECO:0000256" key="2">
    <source>
        <dbReference type="ARBA" id="ARBA00023125"/>
    </source>
</evidence>
<evidence type="ECO:0000256" key="1">
    <source>
        <dbReference type="ARBA" id="ARBA00023015"/>
    </source>
</evidence>
<keyword evidence="3" id="KW-0804">Transcription</keyword>
<dbReference type="InterPro" id="IPR009057">
    <property type="entry name" value="Homeodomain-like_sf"/>
</dbReference>
<reference evidence="6 7" key="1">
    <citation type="submission" date="2018-11" db="EMBL/GenBank/DDBJ databases">
        <authorList>
            <person name="Zhou Z."/>
            <person name="Wang G."/>
        </authorList>
    </citation>
    <scope>NUCLEOTIDE SEQUENCE [LARGE SCALE GENOMIC DNA]</scope>
    <source>
        <strain evidence="6 7">KCTC52004</strain>
    </source>
</reference>
<feature type="domain" description="HTH tetR-type" evidence="5">
    <location>
        <begin position="6"/>
        <end position="66"/>
    </location>
</feature>
<comment type="caution">
    <text evidence="6">The sequence shown here is derived from an EMBL/GenBank/DDBJ whole genome shotgun (WGS) entry which is preliminary data.</text>
</comment>
<dbReference type="SUPFAM" id="SSF46689">
    <property type="entry name" value="Homeodomain-like"/>
    <property type="match status" value="1"/>
</dbReference>
<evidence type="ECO:0000313" key="6">
    <source>
        <dbReference type="EMBL" id="RRB01116.1"/>
    </source>
</evidence>
<accession>A0A3P1BJM5</accession>
<dbReference type="Gene3D" id="1.10.357.10">
    <property type="entry name" value="Tetracycline Repressor, domain 2"/>
    <property type="match status" value="1"/>
</dbReference>
<dbReference type="EMBL" id="RQJO01000010">
    <property type="protein sequence ID" value="RRB01116.1"/>
    <property type="molecule type" value="Genomic_DNA"/>
</dbReference>
<feature type="DNA-binding region" description="H-T-H motif" evidence="4">
    <location>
        <begin position="29"/>
        <end position="48"/>
    </location>
</feature>
<dbReference type="Proteomes" id="UP000271925">
    <property type="component" value="Unassembled WGS sequence"/>
</dbReference>
<keyword evidence="7" id="KW-1185">Reference proteome</keyword>
<dbReference type="InterPro" id="IPR025722">
    <property type="entry name" value="TetR"/>
</dbReference>
<dbReference type="Pfam" id="PF13972">
    <property type="entry name" value="TetR"/>
    <property type="match status" value="1"/>
</dbReference>
<organism evidence="6 7">
    <name type="scientific">Larkinella rosea</name>
    <dbReference type="NCBI Taxonomy" id="2025312"/>
    <lineage>
        <taxon>Bacteria</taxon>
        <taxon>Pseudomonadati</taxon>
        <taxon>Bacteroidota</taxon>
        <taxon>Cytophagia</taxon>
        <taxon>Cytophagales</taxon>
        <taxon>Spirosomataceae</taxon>
        <taxon>Larkinella</taxon>
    </lineage>
</organism>